<reference evidence="10 11" key="1">
    <citation type="journal article" date="2018" name="Nat. Biotechnol.">
        <title>A standardized bacterial taxonomy based on genome phylogeny substantially revises the tree of life.</title>
        <authorList>
            <person name="Parks D.H."/>
            <person name="Chuvochina M."/>
            <person name="Waite D.W."/>
            <person name="Rinke C."/>
            <person name="Skarshewski A."/>
            <person name="Chaumeil P.A."/>
            <person name="Hugenholtz P."/>
        </authorList>
    </citation>
    <scope>NUCLEOTIDE SEQUENCE [LARGE SCALE GENOMIC DNA]</scope>
    <source>
        <strain evidence="10">UBA8739</strain>
    </source>
</reference>
<dbReference type="GO" id="GO:0006085">
    <property type="term" value="P:acetyl-CoA biosynthetic process"/>
    <property type="evidence" value="ECO:0007669"/>
    <property type="project" value="TreeGrafter"/>
</dbReference>
<dbReference type="Gene3D" id="3.30.300.30">
    <property type="match status" value="1"/>
</dbReference>
<dbReference type="InterPro" id="IPR025110">
    <property type="entry name" value="AMP-bd_C"/>
</dbReference>
<dbReference type="PANTHER" id="PTHR24095:SF14">
    <property type="entry name" value="ACETYL-COENZYME A SYNTHETASE 1"/>
    <property type="match status" value="1"/>
</dbReference>
<keyword evidence="3 10" id="KW-0436">Ligase</keyword>
<accession>A0A3B9IHX0</accession>
<dbReference type="GO" id="GO:0005524">
    <property type="term" value="F:ATP binding"/>
    <property type="evidence" value="ECO:0007669"/>
    <property type="project" value="UniProtKB-KW"/>
</dbReference>
<keyword evidence="6" id="KW-0007">Acetylation</keyword>
<evidence type="ECO:0000256" key="1">
    <source>
        <dbReference type="ARBA" id="ARBA00006432"/>
    </source>
</evidence>
<dbReference type="InterPro" id="IPR042099">
    <property type="entry name" value="ANL_N_sf"/>
</dbReference>
<dbReference type="GO" id="GO:0003987">
    <property type="term" value="F:acetate-CoA ligase activity"/>
    <property type="evidence" value="ECO:0007669"/>
    <property type="project" value="UniProtKB-EC"/>
</dbReference>
<keyword evidence="5" id="KW-0067">ATP-binding</keyword>
<evidence type="ECO:0000256" key="6">
    <source>
        <dbReference type="ARBA" id="ARBA00022990"/>
    </source>
</evidence>
<gene>
    <name evidence="10" type="ORF">DCK97_08585</name>
</gene>
<dbReference type="AlphaFoldDB" id="A0A3B9IHX0"/>
<sequence>MSDQAAAKIAALLTVTERFDPPAGVVEAAAVKDPKAYVAAANADPLAYWAERAQSLTWTKPWDEVCRFEMPDHQWFIGGRTNISINCLDRHVQAGRGDAKAMTFVSENGEERGFTYAEALAEVCRIANGLKSLGVARGDRVVIYMPLTPEGVFSMHACARIGAVHSMVYAGMGEGALKKRIQDSGAKVVLVSDATWRRGKIVDLKGIVDRALAGDDAPKLDHVVVLSRTGREVAAGEVDFASLIAHQPDFIEAEEMEAEDPLFILYTSGTTGAPKGVVHVHGGYMVGCDTLIRTFFGVTQDSVWWSLSDIGWIVGHSYIAYGPMLVGCHQIIREGTPDYPDAGVTWDVVDRFGVTEMFTAPTAVRMWMRFGSDFVKKYSRRSLKVMACAGEPLNPEAWSWAQREILSDDGEAFAHCVDNFFQTEVASPMLGTYPAMATRPGRAGIAMPTLLARIVDPETGADVPNGQGGLFVVEKPLPYMLRTVWGDPRRYASYWSERLGGYVTGDLAVRDDEGYIALLGRSDDVINVAGHRIGTADVESSLVGHPAVAEAAVVGLPDELKGEKIKAFVVVRAGETGDQALVAKLVAHVREDLGPIAQPSELVIVDKLPKTRSGKIMRRLLKARELGLPEGDTSTLDE</sequence>
<feature type="domain" description="Acetyl-coenzyme A synthetase N-terminal" evidence="9">
    <location>
        <begin position="37"/>
        <end position="87"/>
    </location>
</feature>
<name>A0A3B9IHX0_9PROT</name>
<dbReference type="InterPro" id="IPR000873">
    <property type="entry name" value="AMP-dep_synth/lig_dom"/>
</dbReference>
<dbReference type="PANTHER" id="PTHR24095">
    <property type="entry name" value="ACETYL-COENZYME A SYNTHETASE"/>
    <property type="match status" value="1"/>
</dbReference>
<dbReference type="Pfam" id="PF16177">
    <property type="entry name" value="ACAS_N"/>
    <property type="match status" value="1"/>
</dbReference>
<evidence type="ECO:0000259" key="9">
    <source>
        <dbReference type="Pfam" id="PF16177"/>
    </source>
</evidence>
<comment type="caution">
    <text evidence="10">The sequence shown here is derived from an EMBL/GenBank/DDBJ whole genome shotgun (WGS) entry which is preliminary data.</text>
</comment>
<dbReference type="GO" id="GO:0005829">
    <property type="term" value="C:cytosol"/>
    <property type="evidence" value="ECO:0007669"/>
    <property type="project" value="TreeGrafter"/>
</dbReference>
<evidence type="ECO:0000313" key="10">
    <source>
        <dbReference type="EMBL" id="HAE47462.1"/>
    </source>
</evidence>
<dbReference type="PROSITE" id="PS00455">
    <property type="entry name" value="AMP_BINDING"/>
    <property type="match status" value="1"/>
</dbReference>
<evidence type="ECO:0000256" key="5">
    <source>
        <dbReference type="ARBA" id="ARBA00022840"/>
    </source>
</evidence>
<dbReference type="Pfam" id="PF00501">
    <property type="entry name" value="AMP-binding"/>
    <property type="match status" value="1"/>
</dbReference>
<comment type="similarity">
    <text evidence="1">Belongs to the ATP-dependent AMP-binding enzyme family.</text>
</comment>
<evidence type="ECO:0000256" key="4">
    <source>
        <dbReference type="ARBA" id="ARBA00022741"/>
    </source>
</evidence>
<organism evidence="10 11">
    <name type="scientific">Tistrella mobilis</name>
    <dbReference type="NCBI Taxonomy" id="171437"/>
    <lineage>
        <taxon>Bacteria</taxon>
        <taxon>Pseudomonadati</taxon>
        <taxon>Pseudomonadota</taxon>
        <taxon>Alphaproteobacteria</taxon>
        <taxon>Geminicoccales</taxon>
        <taxon>Geminicoccaceae</taxon>
        <taxon>Tistrella</taxon>
    </lineage>
</organism>
<evidence type="ECO:0000259" key="8">
    <source>
        <dbReference type="Pfam" id="PF13193"/>
    </source>
</evidence>
<feature type="domain" description="AMP-binding enzyme C-terminal" evidence="8">
    <location>
        <begin position="538"/>
        <end position="615"/>
    </location>
</feature>
<dbReference type="InterPro" id="IPR020845">
    <property type="entry name" value="AMP-binding_CS"/>
</dbReference>
<keyword evidence="4" id="KW-0547">Nucleotide-binding</keyword>
<dbReference type="EMBL" id="DMAI01000132">
    <property type="protein sequence ID" value="HAE47462.1"/>
    <property type="molecule type" value="Genomic_DNA"/>
</dbReference>
<proteinExistence type="inferred from homology"/>
<dbReference type="Gene3D" id="3.40.50.12780">
    <property type="entry name" value="N-terminal domain of ligase-like"/>
    <property type="match status" value="1"/>
</dbReference>
<dbReference type="Proteomes" id="UP000257706">
    <property type="component" value="Unassembled WGS sequence"/>
</dbReference>
<protein>
    <recommendedName>
        <fullName evidence="2">acetate--CoA ligase</fullName>
        <ecNumber evidence="2">6.2.1.1</ecNumber>
    </recommendedName>
</protein>
<dbReference type="Pfam" id="PF13193">
    <property type="entry name" value="AMP-binding_C"/>
    <property type="match status" value="1"/>
</dbReference>
<evidence type="ECO:0000259" key="7">
    <source>
        <dbReference type="Pfam" id="PF00501"/>
    </source>
</evidence>
<evidence type="ECO:0000256" key="3">
    <source>
        <dbReference type="ARBA" id="ARBA00022598"/>
    </source>
</evidence>
<dbReference type="InterPro" id="IPR045851">
    <property type="entry name" value="AMP-bd_C_sf"/>
</dbReference>
<dbReference type="NCBIfam" id="NF001208">
    <property type="entry name" value="PRK00174.1"/>
    <property type="match status" value="1"/>
</dbReference>
<dbReference type="EC" id="6.2.1.1" evidence="2"/>
<dbReference type="InterPro" id="IPR032387">
    <property type="entry name" value="ACAS_N"/>
</dbReference>
<evidence type="ECO:0000313" key="11">
    <source>
        <dbReference type="Proteomes" id="UP000257706"/>
    </source>
</evidence>
<dbReference type="SUPFAM" id="SSF56801">
    <property type="entry name" value="Acetyl-CoA synthetase-like"/>
    <property type="match status" value="1"/>
</dbReference>
<feature type="domain" description="AMP-dependent synthetase/ligase" evidence="7">
    <location>
        <begin position="94"/>
        <end position="476"/>
    </location>
</feature>
<evidence type="ECO:0000256" key="2">
    <source>
        <dbReference type="ARBA" id="ARBA00013275"/>
    </source>
</evidence>